<gene>
    <name evidence="2" type="ORF">H1P_1140014</name>
</gene>
<dbReference type="Pfam" id="PF13472">
    <property type="entry name" value="Lipase_GDSL_2"/>
    <property type="match status" value="1"/>
</dbReference>
<dbReference type="Proteomes" id="UP000320055">
    <property type="component" value="Unassembled WGS sequence"/>
</dbReference>
<dbReference type="EMBL" id="CAACVJ010000018">
    <property type="protein sequence ID" value="VEP11677.1"/>
    <property type="molecule type" value="Genomic_DNA"/>
</dbReference>
<dbReference type="AlphaFoldDB" id="A0A563VK18"/>
<evidence type="ECO:0000313" key="3">
    <source>
        <dbReference type="Proteomes" id="UP000320055"/>
    </source>
</evidence>
<sequence length="314" mass="35571">MKTLLILIASLAGITLVIESGLRLFLGFGNPPLYIADEKIGYLLAPNQETRRRGNQIKINQYSMRSAEIAQKKAKNTTRVFLLGDSIVNGGWWTNQKNILSALINAELTISSSNEAIEVFNASANSWNPRNELAYVKRFGLFEADVLVLVINTDDLFGTAPNSISVGKDTKYPNSKPPLALIELYERYLKKPELIPELEQIKKEAGDRVGFNLEAIAQIKAIADNNNTQFILAFTPLLRELKEGSRDYEERARNRVQELVNQQQITYIDFLPIFADFPQPEFLYRDHIHLSPQGETMVSKKLTKTIQETLKKKE</sequence>
<feature type="domain" description="SGNH hydrolase-type esterase" evidence="1">
    <location>
        <begin position="82"/>
        <end position="294"/>
    </location>
</feature>
<dbReference type="SUPFAM" id="SSF52266">
    <property type="entry name" value="SGNH hydrolase"/>
    <property type="match status" value="1"/>
</dbReference>
<dbReference type="Gene3D" id="3.40.50.1110">
    <property type="entry name" value="SGNH hydrolase"/>
    <property type="match status" value="1"/>
</dbReference>
<accession>A0A563VK18</accession>
<protein>
    <recommendedName>
        <fullName evidence="1">SGNH hydrolase-type esterase domain-containing protein</fullName>
    </recommendedName>
</protein>
<evidence type="ECO:0000259" key="1">
    <source>
        <dbReference type="Pfam" id="PF13472"/>
    </source>
</evidence>
<organism evidence="2 3">
    <name type="scientific">Hyella patelloides LEGE 07179</name>
    <dbReference type="NCBI Taxonomy" id="945734"/>
    <lineage>
        <taxon>Bacteria</taxon>
        <taxon>Bacillati</taxon>
        <taxon>Cyanobacteriota</taxon>
        <taxon>Cyanophyceae</taxon>
        <taxon>Pleurocapsales</taxon>
        <taxon>Hyellaceae</taxon>
        <taxon>Hyella</taxon>
    </lineage>
</organism>
<evidence type="ECO:0000313" key="2">
    <source>
        <dbReference type="EMBL" id="VEP11677.1"/>
    </source>
</evidence>
<name>A0A563VK18_9CYAN</name>
<dbReference type="InterPro" id="IPR013830">
    <property type="entry name" value="SGNH_hydro"/>
</dbReference>
<reference evidence="2 3" key="1">
    <citation type="submission" date="2019-01" db="EMBL/GenBank/DDBJ databases">
        <authorList>
            <person name="Brito A."/>
        </authorList>
    </citation>
    <scope>NUCLEOTIDE SEQUENCE [LARGE SCALE GENOMIC DNA]</scope>
    <source>
        <strain evidence="2">1</strain>
    </source>
</reference>
<dbReference type="RefSeq" id="WP_144869321.1">
    <property type="nucleotide sequence ID" value="NZ_LR213868.1"/>
</dbReference>
<dbReference type="CDD" id="cd00229">
    <property type="entry name" value="SGNH_hydrolase"/>
    <property type="match status" value="1"/>
</dbReference>
<dbReference type="InterPro" id="IPR036514">
    <property type="entry name" value="SGNH_hydro_sf"/>
</dbReference>
<proteinExistence type="predicted"/>
<keyword evidence="3" id="KW-1185">Reference proteome</keyword>
<dbReference type="OrthoDB" id="481127at2"/>